<dbReference type="RefSeq" id="WP_157968412.1">
    <property type="nucleotide sequence ID" value="NZ_BMJS01000141.1"/>
</dbReference>
<keyword evidence="2" id="KW-1185">Reference proteome</keyword>
<gene>
    <name evidence="1" type="ORF">GCM10010995_28890</name>
</gene>
<evidence type="ECO:0000313" key="1">
    <source>
        <dbReference type="EMBL" id="GGG09522.1"/>
    </source>
</evidence>
<proteinExistence type="predicted"/>
<dbReference type="EMBL" id="BMJS01000141">
    <property type="protein sequence ID" value="GGG09522.1"/>
    <property type="molecule type" value="Genomic_DNA"/>
</dbReference>
<evidence type="ECO:0000313" key="2">
    <source>
        <dbReference type="Proteomes" id="UP000636949"/>
    </source>
</evidence>
<reference evidence="1" key="2">
    <citation type="submission" date="2020-09" db="EMBL/GenBank/DDBJ databases">
        <authorList>
            <person name="Sun Q."/>
            <person name="Zhou Y."/>
        </authorList>
    </citation>
    <scope>NUCLEOTIDE SEQUENCE</scope>
    <source>
        <strain evidence="1">CGMCC 1.15758</strain>
    </source>
</reference>
<protein>
    <submittedName>
        <fullName evidence="1">Uncharacterized protein</fullName>
    </submittedName>
</protein>
<name>A0A8J3EAP0_9GAMM</name>
<dbReference type="AlphaFoldDB" id="A0A8J3EAP0"/>
<dbReference type="Proteomes" id="UP000636949">
    <property type="component" value="Unassembled WGS sequence"/>
</dbReference>
<accession>A0A8J3EAP0</accession>
<reference evidence="1" key="1">
    <citation type="journal article" date="2014" name="Int. J. Syst. Evol. Microbiol.">
        <title>Complete genome sequence of Corynebacterium casei LMG S-19264T (=DSM 44701T), isolated from a smear-ripened cheese.</title>
        <authorList>
            <consortium name="US DOE Joint Genome Institute (JGI-PGF)"/>
            <person name="Walter F."/>
            <person name="Albersmeier A."/>
            <person name="Kalinowski J."/>
            <person name="Ruckert C."/>
        </authorList>
    </citation>
    <scope>NUCLEOTIDE SEQUENCE</scope>
    <source>
        <strain evidence="1">CGMCC 1.15758</strain>
    </source>
</reference>
<comment type="caution">
    <text evidence="1">The sequence shown here is derived from an EMBL/GenBank/DDBJ whole genome shotgun (WGS) entry which is preliminary data.</text>
</comment>
<organism evidence="1 2">
    <name type="scientific">Cysteiniphilum litorale</name>
    <dbReference type="NCBI Taxonomy" id="2056700"/>
    <lineage>
        <taxon>Bacteria</taxon>
        <taxon>Pseudomonadati</taxon>
        <taxon>Pseudomonadota</taxon>
        <taxon>Gammaproteobacteria</taxon>
        <taxon>Thiotrichales</taxon>
        <taxon>Fastidiosibacteraceae</taxon>
        <taxon>Cysteiniphilum</taxon>
    </lineage>
</organism>
<sequence length="52" mass="5635">MDASHGLTDEQKLQKAIAMSKIGVPLSVIAKVMDVPLTSISNLRHERANCSE</sequence>